<evidence type="ECO:0000256" key="4">
    <source>
        <dbReference type="SAM" id="SignalP"/>
    </source>
</evidence>
<dbReference type="Gene3D" id="2.60.130.10">
    <property type="entry name" value="Aromatic compound dioxygenase"/>
    <property type="match status" value="1"/>
</dbReference>
<proteinExistence type="inferred from homology"/>
<dbReference type="InterPro" id="IPR000627">
    <property type="entry name" value="Intradiol_dOase_C"/>
</dbReference>
<dbReference type="InterPro" id="IPR050770">
    <property type="entry name" value="Intradiol_RC_Dioxygenase"/>
</dbReference>
<comment type="similarity">
    <text evidence="1">Belongs to the intradiol ring-cleavage dioxygenase family.</text>
</comment>
<organism evidence="6 7">
    <name type="scientific">Pseudomarimonas salicorniae</name>
    <dbReference type="NCBI Taxonomy" id="2933270"/>
    <lineage>
        <taxon>Bacteria</taxon>
        <taxon>Pseudomonadati</taxon>
        <taxon>Pseudomonadota</taxon>
        <taxon>Gammaproteobacteria</taxon>
        <taxon>Lysobacterales</taxon>
        <taxon>Lysobacteraceae</taxon>
        <taxon>Pseudomarimonas</taxon>
    </lineage>
</organism>
<evidence type="ECO:0000259" key="5">
    <source>
        <dbReference type="Pfam" id="PF00775"/>
    </source>
</evidence>
<dbReference type="EMBL" id="JALNMH010000012">
    <property type="protein sequence ID" value="MCK7594845.1"/>
    <property type="molecule type" value="Genomic_DNA"/>
</dbReference>
<sequence length="493" mass="52652">MTPALRLLALLLCAFALPADGVPVTRWDGLPAMEARFWQGPLAGSTACPMCRHGYDAGLLVLLPGTAQHDALAAAFRSLESAAAELEDPRFRVFVLTIGAPEAALQARLGSLPPDWHVGQLVDPAKDKLIADLGDKVTARGVAHVFAQRRSLRADPLIGGDLDRGLAEDVAWARRLLAHAYAEPVAPGDPDTPKGLLWAAPRQLGNVLGDADADELRRACIDETPGEVVAHALVRGVSPESGASTGWARTDEHGCLQVSSRPSRVRLELFGWRRAPRSLWLQVGASESVRKADAHANRVTGSEPIVGLPCQGCEAVFAGLPARLSAHARLAGPEEPGERLRIRGRVTDAAGVAQPGVVVYAYQTDAQGHYPKARDPRSPGARHGRLRAWALTDAAGEYAFDSIRPASYPGSTVQQHVHMHVIEPGRCTYYLGDLLFDDDPLLTAQHRERAASARGGSGIATPAREVQGWSVRRDIQLGLYVPGYAACDEAGGQ</sequence>
<feature type="domain" description="Intradiol ring-cleavage dioxygenases" evidence="5">
    <location>
        <begin position="331"/>
        <end position="421"/>
    </location>
</feature>
<accession>A0ABT0GJW4</accession>
<dbReference type="PANTHER" id="PTHR33711:SF10">
    <property type="entry name" value="INTRADIOL RING-CLEAVAGE DIOXYGENASES DOMAIN-CONTAINING PROTEIN"/>
    <property type="match status" value="1"/>
</dbReference>
<keyword evidence="2" id="KW-0223">Dioxygenase</keyword>
<reference evidence="6" key="1">
    <citation type="submission" date="2022-04" db="EMBL/GenBank/DDBJ databases">
        <title>Lysobacter sp. CAU 1642 isolated from sea sand.</title>
        <authorList>
            <person name="Kim W."/>
        </authorList>
    </citation>
    <scope>NUCLEOTIDE SEQUENCE</scope>
    <source>
        <strain evidence="6">CAU 1642</strain>
    </source>
</reference>
<keyword evidence="3" id="KW-0560">Oxidoreductase</keyword>
<evidence type="ECO:0000256" key="1">
    <source>
        <dbReference type="ARBA" id="ARBA00007825"/>
    </source>
</evidence>
<name>A0ABT0GJW4_9GAMM</name>
<keyword evidence="7" id="KW-1185">Reference proteome</keyword>
<comment type="caution">
    <text evidence="6">The sequence shown here is derived from an EMBL/GenBank/DDBJ whole genome shotgun (WGS) entry which is preliminary data.</text>
</comment>
<dbReference type="InterPro" id="IPR015889">
    <property type="entry name" value="Intradiol_dOase_core"/>
</dbReference>
<feature type="chain" id="PRO_5046113030" description="Intradiol ring-cleavage dioxygenases domain-containing protein" evidence="4">
    <location>
        <begin position="20"/>
        <end position="493"/>
    </location>
</feature>
<evidence type="ECO:0000256" key="3">
    <source>
        <dbReference type="ARBA" id="ARBA00023002"/>
    </source>
</evidence>
<evidence type="ECO:0000313" key="7">
    <source>
        <dbReference type="Proteomes" id="UP001431449"/>
    </source>
</evidence>
<dbReference type="Proteomes" id="UP001431449">
    <property type="component" value="Unassembled WGS sequence"/>
</dbReference>
<keyword evidence="4" id="KW-0732">Signal</keyword>
<feature type="signal peptide" evidence="4">
    <location>
        <begin position="1"/>
        <end position="19"/>
    </location>
</feature>
<dbReference type="RefSeq" id="WP_248210507.1">
    <property type="nucleotide sequence ID" value="NZ_JALNMH010000012.1"/>
</dbReference>
<evidence type="ECO:0000256" key="2">
    <source>
        <dbReference type="ARBA" id="ARBA00022964"/>
    </source>
</evidence>
<gene>
    <name evidence="6" type="ORF">M0G41_14330</name>
</gene>
<dbReference type="PANTHER" id="PTHR33711">
    <property type="entry name" value="DIOXYGENASE, PUTATIVE (AFU_ORTHOLOGUE AFUA_2G02910)-RELATED"/>
    <property type="match status" value="1"/>
</dbReference>
<protein>
    <recommendedName>
        <fullName evidence="5">Intradiol ring-cleavage dioxygenases domain-containing protein</fullName>
    </recommendedName>
</protein>
<dbReference type="Pfam" id="PF00775">
    <property type="entry name" value="Dioxygenase_C"/>
    <property type="match status" value="1"/>
</dbReference>
<dbReference type="SUPFAM" id="SSF49482">
    <property type="entry name" value="Aromatic compound dioxygenase"/>
    <property type="match status" value="1"/>
</dbReference>
<evidence type="ECO:0000313" key="6">
    <source>
        <dbReference type="EMBL" id="MCK7594845.1"/>
    </source>
</evidence>